<dbReference type="EMBL" id="CAJHNH020001824">
    <property type="protein sequence ID" value="CAG5124601.1"/>
    <property type="molecule type" value="Genomic_DNA"/>
</dbReference>
<proteinExistence type="predicted"/>
<feature type="region of interest" description="Disordered" evidence="1">
    <location>
        <begin position="62"/>
        <end position="129"/>
    </location>
</feature>
<gene>
    <name evidence="2" type="ORF">CUNI_LOCUS10159</name>
</gene>
<evidence type="ECO:0000313" key="3">
    <source>
        <dbReference type="Proteomes" id="UP000678393"/>
    </source>
</evidence>
<protein>
    <submittedName>
        <fullName evidence="2">Uncharacterized protein</fullName>
    </submittedName>
</protein>
<feature type="compositionally biased region" description="Low complexity" evidence="1">
    <location>
        <begin position="69"/>
        <end position="84"/>
    </location>
</feature>
<dbReference type="OrthoDB" id="336747at2759"/>
<organism evidence="2 3">
    <name type="scientific">Candidula unifasciata</name>
    <dbReference type="NCBI Taxonomy" id="100452"/>
    <lineage>
        <taxon>Eukaryota</taxon>
        <taxon>Metazoa</taxon>
        <taxon>Spiralia</taxon>
        <taxon>Lophotrochozoa</taxon>
        <taxon>Mollusca</taxon>
        <taxon>Gastropoda</taxon>
        <taxon>Heterobranchia</taxon>
        <taxon>Euthyneura</taxon>
        <taxon>Panpulmonata</taxon>
        <taxon>Eupulmonata</taxon>
        <taxon>Stylommatophora</taxon>
        <taxon>Helicina</taxon>
        <taxon>Helicoidea</taxon>
        <taxon>Geomitridae</taxon>
        <taxon>Candidula</taxon>
    </lineage>
</organism>
<dbReference type="AlphaFoldDB" id="A0A8S3ZC03"/>
<name>A0A8S3ZC03_9EUPU</name>
<keyword evidence="3" id="KW-1185">Reference proteome</keyword>
<dbReference type="Proteomes" id="UP000678393">
    <property type="component" value="Unassembled WGS sequence"/>
</dbReference>
<evidence type="ECO:0000313" key="2">
    <source>
        <dbReference type="EMBL" id="CAG5124601.1"/>
    </source>
</evidence>
<comment type="caution">
    <text evidence="2">The sequence shown here is derived from an EMBL/GenBank/DDBJ whole genome shotgun (WGS) entry which is preliminary data.</text>
</comment>
<dbReference type="Gene3D" id="1.10.287.650">
    <property type="entry name" value="L27 domain"/>
    <property type="match status" value="1"/>
</dbReference>
<feature type="compositionally biased region" description="Basic and acidic residues" evidence="1">
    <location>
        <begin position="96"/>
        <end position="109"/>
    </location>
</feature>
<accession>A0A8S3ZC03</accession>
<feature type="non-terminal residue" evidence="2">
    <location>
        <position position="129"/>
    </location>
</feature>
<evidence type="ECO:0000256" key="1">
    <source>
        <dbReference type="SAM" id="MobiDB-lite"/>
    </source>
</evidence>
<sequence>MYISVGEGSMLAKELTWLFSEKLSLFVNKIDVTKDINFTRQSYQDQFCALLQSHDVVAHEVYSEETGHHASPSTTHPSSIPAHSYVNGSMSGEGRGNGEVEGGGHRSDGGEGTLRVRLVQFQKNTDEPM</sequence>
<reference evidence="2" key="1">
    <citation type="submission" date="2021-04" db="EMBL/GenBank/DDBJ databases">
        <authorList>
            <consortium name="Molecular Ecology Group"/>
        </authorList>
    </citation>
    <scope>NUCLEOTIDE SEQUENCE</scope>
</reference>